<accession>A0ABY9ZTS9</accession>
<keyword evidence="1" id="KW-0812">Transmembrane</keyword>
<dbReference type="Pfam" id="PF19733">
    <property type="entry name" value="DUF6223"/>
    <property type="match status" value="1"/>
</dbReference>
<evidence type="ECO:0000256" key="1">
    <source>
        <dbReference type="SAM" id="Phobius"/>
    </source>
</evidence>
<feature type="transmembrane region" description="Helical" evidence="1">
    <location>
        <begin position="76"/>
        <end position="97"/>
    </location>
</feature>
<keyword evidence="3" id="KW-1185">Reference proteome</keyword>
<dbReference type="InterPro" id="IPR045770">
    <property type="entry name" value="DUF6223"/>
</dbReference>
<sequence length="135" mass="12869">MDTRHLVAAVPAGLGPATPAAAYVSAQSAVDPYTLTTGRLVGTVAVLVALAGVIVGGLALARSAGRIGTGSGRRGALVALVAGLAGMVIGGLVVAAAEGGPGTGYGIVGGFAALAIGLIAAVLGWLALTRSRRTV</sequence>
<organism evidence="2 3">
    <name type="scientific">Micromonospora halotolerans</name>
    <dbReference type="NCBI Taxonomy" id="709879"/>
    <lineage>
        <taxon>Bacteria</taxon>
        <taxon>Bacillati</taxon>
        <taxon>Actinomycetota</taxon>
        <taxon>Actinomycetes</taxon>
        <taxon>Micromonosporales</taxon>
        <taxon>Micromonosporaceae</taxon>
        <taxon>Micromonospora</taxon>
    </lineage>
</organism>
<evidence type="ECO:0000313" key="3">
    <source>
        <dbReference type="Proteomes" id="UP001303001"/>
    </source>
</evidence>
<dbReference type="RefSeq" id="WP_313719615.1">
    <property type="nucleotide sequence ID" value="NZ_CP134876.1"/>
</dbReference>
<feature type="transmembrane region" description="Helical" evidence="1">
    <location>
        <begin position="42"/>
        <end position="64"/>
    </location>
</feature>
<keyword evidence="1" id="KW-1133">Transmembrane helix</keyword>
<feature type="transmembrane region" description="Helical" evidence="1">
    <location>
        <begin position="103"/>
        <end position="128"/>
    </location>
</feature>
<dbReference type="EMBL" id="CP134876">
    <property type="protein sequence ID" value="WNM38010.1"/>
    <property type="molecule type" value="Genomic_DNA"/>
</dbReference>
<evidence type="ECO:0000313" key="2">
    <source>
        <dbReference type="EMBL" id="WNM38010.1"/>
    </source>
</evidence>
<proteinExistence type="predicted"/>
<protein>
    <submittedName>
        <fullName evidence="2">DUF6223 family protein</fullName>
    </submittedName>
</protein>
<gene>
    <name evidence="2" type="ORF">RMN56_23115</name>
</gene>
<keyword evidence="1" id="KW-0472">Membrane</keyword>
<reference evidence="2 3" key="1">
    <citation type="submission" date="2023-09" db="EMBL/GenBank/DDBJ databases">
        <title>Micromonospora halotolerans DSM 45598 genome sequence.</title>
        <authorList>
            <person name="Mo P."/>
        </authorList>
    </citation>
    <scope>NUCLEOTIDE SEQUENCE [LARGE SCALE GENOMIC DNA]</scope>
    <source>
        <strain evidence="2 3">DSM 45598</strain>
    </source>
</reference>
<dbReference type="Proteomes" id="UP001303001">
    <property type="component" value="Chromosome"/>
</dbReference>
<name>A0ABY9ZTS9_9ACTN</name>